<feature type="transmembrane region" description="Helical" evidence="10">
    <location>
        <begin position="166"/>
        <end position="194"/>
    </location>
</feature>
<evidence type="ECO:0000256" key="7">
    <source>
        <dbReference type="ARBA" id="ARBA00022989"/>
    </source>
</evidence>
<organism evidence="12 13">
    <name type="scientific">Buttiauxella agrestis ATCC 33320</name>
    <dbReference type="NCBI Taxonomy" id="1006004"/>
    <lineage>
        <taxon>Bacteria</taxon>
        <taxon>Pseudomonadati</taxon>
        <taxon>Pseudomonadota</taxon>
        <taxon>Gammaproteobacteria</taxon>
        <taxon>Enterobacterales</taxon>
        <taxon>Enterobacteriaceae</taxon>
        <taxon>Buttiauxella</taxon>
    </lineage>
</organism>
<gene>
    <name evidence="12" type="primary">xapB</name>
    <name evidence="12" type="ORF">GBAG_1238</name>
</gene>
<name>A0A085GGM4_9ENTR</name>
<feature type="transmembrane region" description="Helical" evidence="10">
    <location>
        <begin position="47"/>
        <end position="67"/>
    </location>
</feature>
<comment type="subcellular location">
    <subcellularLocation>
        <location evidence="1">Cell inner membrane</location>
        <topology evidence="1">Multi-pass membrane protein</topology>
    </subcellularLocation>
</comment>
<keyword evidence="13" id="KW-1185">Reference proteome</keyword>
<dbReference type="PROSITE" id="PS50850">
    <property type="entry name" value="MFS"/>
    <property type="match status" value="1"/>
</dbReference>
<keyword evidence="6" id="KW-0769">Symport</keyword>
<evidence type="ECO:0000256" key="1">
    <source>
        <dbReference type="ARBA" id="ARBA00004429"/>
    </source>
</evidence>
<dbReference type="Gene3D" id="1.20.1250.20">
    <property type="entry name" value="MFS general substrate transporter like domains"/>
    <property type="match status" value="2"/>
</dbReference>
<keyword evidence="5 10" id="KW-0812">Transmembrane</keyword>
<dbReference type="GO" id="GO:0015212">
    <property type="term" value="F:cytidine transmembrane transporter activity"/>
    <property type="evidence" value="ECO:0007669"/>
    <property type="project" value="TreeGrafter"/>
</dbReference>
<accession>A0A085GGM4</accession>
<dbReference type="Proteomes" id="UP000028653">
    <property type="component" value="Unassembled WGS sequence"/>
</dbReference>
<dbReference type="GO" id="GO:0015293">
    <property type="term" value="F:symporter activity"/>
    <property type="evidence" value="ECO:0007669"/>
    <property type="project" value="UniProtKB-KW"/>
</dbReference>
<dbReference type="CDD" id="cd06177">
    <property type="entry name" value="MFS_NHS"/>
    <property type="match status" value="1"/>
</dbReference>
<dbReference type="InterPro" id="IPR036259">
    <property type="entry name" value="MFS_trans_sf"/>
</dbReference>
<keyword evidence="3" id="KW-1003">Cell membrane</keyword>
<feature type="transmembrane region" description="Helical" evidence="10">
    <location>
        <begin position="76"/>
        <end position="93"/>
    </location>
</feature>
<dbReference type="PANTHER" id="PTHR23522:SF9">
    <property type="entry name" value="XANTHOSINE PERMEASE"/>
    <property type="match status" value="1"/>
</dbReference>
<sequence>MAINVLAIKPRLKIMLFLQYFIWGAWLVTLGSYMINTLGFRGADVGMVYSTKGLAALLMPGIVGIIADKWLPANRVYALCHLVCAAMLAWAASINQPGLMFWVMLGNAMAFMPTIALSNTISYASLEKAGLDTVSHFPPIRVFGTIGFIAAMWTVSLMRFELSNLQLYIAAGASLALALYSLTLPTIPVAKGGVSRSWVSRLGLDAFVLFKNPRMAVFFLFAMLLGAVLQITNTFGNPFLHDFARNPEFANSFVVQYPSILLSVSQMSEVAFILTIPFFLRRFGIKQVMLMSMVAWVLRFALFAWGDPSAFGFVLLLLSMVVYGCAFDFFNISGSVFVEQEVDKRIRASAQGLFMTMVNGIGAYLGAILSGYVVDYFSVDGVKDWTTIWLVFAGYALVLAVIFHFSFQYRHNPSLKASEPVAH</sequence>
<feature type="transmembrane region" description="Helical" evidence="10">
    <location>
        <begin position="353"/>
        <end position="374"/>
    </location>
</feature>
<comment type="similarity">
    <text evidence="9">Belongs to the major facilitator superfamily. Nucleoside:H(+) symporter (NHS) (TC 2.A.1.10) family.</text>
</comment>
<feature type="transmembrane region" description="Helical" evidence="10">
    <location>
        <begin position="311"/>
        <end position="332"/>
    </location>
</feature>
<dbReference type="GO" id="GO:0015213">
    <property type="term" value="F:uridine transmembrane transporter activity"/>
    <property type="evidence" value="ECO:0007669"/>
    <property type="project" value="TreeGrafter"/>
</dbReference>
<keyword evidence="8 10" id="KW-0472">Membrane</keyword>
<dbReference type="AlphaFoldDB" id="A0A085GGM4"/>
<evidence type="ECO:0000256" key="9">
    <source>
        <dbReference type="ARBA" id="ARBA00061021"/>
    </source>
</evidence>
<evidence type="ECO:0000313" key="12">
    <source>
        <dbReference type="EMBL" id="KFC82869.1"/>
    </source>
</evidence>
<dbReference type="FunFam" id="1.20.1250.20:FF:000015">
    <property type="entry name" value="Nucleoside permease NupG"/>
    <property type="match status" value="1"/>
</dbReference>
<evidence type="ECO:0000256" key="10">
    <source>
        <dbReference type="SAM" id="Phobius"/>
    </source>
</evidence>
<dbReference type="InterPro" id="IPR020846">
    <property type="entry name" value="MFS_dom"/>
</dbReference>
<feature type="transmembrane region" description="Helical" evidence="10">
    <location>
        <begin position="215"/>
        <end position="235"/>
    </location>
</feature>
<feature type="transmembrane region" description="Helical" evidence="10">
    <location>
        <begin position="12"/>
        <end position="35"/>
    </location>
</feature>
<evidence type="ECO:0000256" key="6">
    <source>
        <dbReference type="ARBA" id="ARBA00022847"/>
    </source>
</evidence>
<dbReference type="FunFam" id="1.20.1250.20:FF:000012">
    <property type="entry name" value="Nucleoside permease NupG"/>
    <property type="match status" value="1"/>
</dbReference>
<keyword evidence="7 10" id="KW-1133">Transmembrane helix</keyword>
<proteinExistence type="inferred from homology"/>
<dbReference type="eggNOG" id="COG2211">
    <property type="taxonomic scope" value="Bacteria"/>
</dbReference>
<evidence type="ECO:0000256" key="4">
    <source>
        <dbReference type="ARBA" id="ARBA00022519"/>
    </source>
</evidence>
<feature type="transmembrane region" description="Helical" evidence="10">
    <location>
        <begin position="142"/>
        <end position="160"/>
    </location>
</feature>
<dbReference type="STRING" id="1006004.GBAG_1238"/>
<dbReference type="EMBL" id="JMPI01000022">
    <property type="protein sequence ID" value="KFC82869.1"/>
    <property type="molecule type" value="Genomic_DNA"/>
</dbReference>
<dbReference type="GO" id="GO:0005886">
    <property type="term" value="C:plasma membrane"/>
    <property type="evidence" value="ECO:0007669"/>
    <property type="project" value="UniProtKB-SubCell"/>
</dbReference>
<evidence type="ECO:0000256" key="5">
    <source>
        <dbReference type="ARBA" id="ARBA00022692"/>
    </source>
</evidence>
<protein>
    <submittedName>
        <fullName evidence="12">Xanthosine permease</fullName>
    </submittedName>
</protein>
<evidence type="ECO:0000256" key="8">
    <source>
        <dbReference type="ARBA" id="ARBA00023136"/>
    </source>
</evidence>
<reference evidence="12 13" key="1">
    <citation type="submission" date="2014-05" db="EMBL/GenBank/DDBJ databases">
        <title>ATOL: Assembling a taxonomically balanced genome-scale reconstruction of the evolutionary history of the Enterobacteriaceae.</title>
        <authorList>
            <person name="Plunkett G.III."/>
            <person name="Neeno-Eckwall E.C."/>
            <person name="Glasner J.D."/>
            <person name="Perna N.T."/>
        </authorList>
    </citation>
    <scope>NUCLEOTIDE SEQUENCE [LARGE SCALE GENOMIC DNA]</scope>
    <source>
        <strain evidence="12 13">ATCC 33320</strain>
    </source>
</reference>
<evidence type="ECO:0000256" key="3">
    <source>
        <dbReference type="ARBA" id="ARBA00022475"/>
    </source>
</evidence>
<feature type="transmembrane region" description="Helical" evidence="10">
    <location>
        <begin position="386"/>
        <end position="407"/>
    </location>
</feature>
<dbReference type="PANTHER" id="PTHR23522">
    <property type="entry name" value="BLL5896 PROTEIN"/>
    <property type="match status" value="1"/>
</dbReference>
<feature type="domain" description="Major facilitator superfamily (MFS) profile" evidence="11">
    <location>
        <begin position="214"/>
        <end position="423"/>
    </location>
</feature>
<feature type="transmembrane region" description="Helical" evidence="10">
    <location>
        <begin position="99"/>
        <end position="121"/>
    </location>
</feature>
<evidence type="ECO:0000259" key="11">
    <source>
        <dbReference type="PROSITE" id="PS50850"/>
    </source>
</evidence>
<feature type="transmembrane region" description="Helical" evidence="10">
    <location>
        <begin position="255"/>
        <end position="276"/>
    </location>
</feature>
<keyword evidence="4" id="KW-0997">Cell inner membrane</keyword>
<evidence type="ECO:0000256" key="2">
    <source>
        <dbReference type="ARBA" id="ARBA00022448"/>
    </source>
</evidence>
<feature type="transmembrane region" description="Helical" evidence="10">
    <location>
        <begin position="288"/>
        <end position="305"/>
    </location>
</feature>
<comment type="caution">
    <text evidence="12">The sequence shown here is derived from an EMBL/GenBank/DDBJ whole genome shotgun (WGS) entry which is preliminary data.</text>
</comment>
<keyword evidence="2" id="KW-0813">Transport</keyword>
<dbReference type="NCBIfam" id="TIGR00889">
    <property type="entry name" value="2A0110"/>
    <property type="match status" value="1"/>
</dbReference>
<dbReference type="Pfam" id="PF03825">
    <property type="entry name" value="Nuc_H_symport"/>
    <property type="match status" value="1"/>
</dbReference>
<evidence type="ECO:0000313" key="13">
    <source>
        <dbReference type="Proteomes" id="UP000028653"/>
    </source>
</evidence>
<dbReference type="InterPro" id="IPR004740">
    <property type="entry name" value="Nuc_H_symport"/>
</dbReference>
<dbReference type="SUPFAM" id="SSF103473">
    <property type="entry name" value="MFS general substrate transporter"/>
    <property type="match status" value="1"/>
</dbReference>